<dbReference type="Gene3D" id="3.90.79.10">
    <property type="entry name" value="Nucleoside Triphosphate Pyrophosphohydrolase"/>
    <property type="match status" value="1"/>
</dbReference>
<protein>
    <submittedName>
        <fullName evidence="4">NUDIX domain-containing protein</fullName>
    </submittedName>
</protein>
<dbReference type="EMBL" id="JAGVWC010000008">
    <property type="protein sequence ID" value="MBS3061214.1"/>
    <property type="molecule type" value="Genomic_DNA"/>
</dbReference>
<sequence>MTMSSAVSDRFVATILFYSSDKQVLLQDRVGISKCGEEWGFFGGAIETGESPMQAIVREIREELSFNLTDFEFFRMFSGVLPNGQKVTAHVFLAPLPSMRLFDQKEGRAMKLFSFAQAARLGILDMDKKILADAAFFLNLK</sequence>
<dbReference type="AlphaFoldDB" id="A0A8T4L403"/>
<reference evidence="4" key="2">
    <citation type="submission" date="2021-05" db="EMBL/GenBank/DDBJ databases">
        <title>Protein family content uncovers lineage relationships and bacterial pathway maintenance mechanisms in DPANN archaea.</title>
        <authorList>
            <person name="Castelle C.J."/>
            <person name="Meheust R."/>
            <person name="Jaffe A.L."/>
            <person name="Seitz K."/>
            <person name="Gong X."/>
            <person name="Baker B.J."/>
            <person name="Banfield J.F."/>
        </authorList>
    </citation>
    <scope>NUCLEOTIDE SEQUENCE</scope>
    <source>
        <strain evidence="4">RIFCSPLOWO2_01_FULL_AR10_48_17</strain>
    </source>
</reference>
<dbReference type="PROSITE" id="PS51462">
    <property type="entry name" value="NUDIX"/>
    <property type="match status" value="1"/>
</dbReference>
<dbReference type="GO" id="GO:0016787">
    <property type="term" value="F:hydrolase activity"/>
    <property type="evidence" value="ECO:0007669"/>
    <property type="project" value="UniProtKB-KW"/>
</dbReference>
<dbReference type="InterPro" id="IPR000086">
    <property type="entry name" value="NUDIX_hydrolase_dom"/>
</dbReference>
<evidence type="ECO:0000256" key="1">
    <source>
        <dbReference type="ARBA" id="ARBA00001946"/>
    </source>
</evidence>
<dbReference type="PANTHER" id="PTHR43046:SF14">
    <property type="entry name" value="MUTT_NUDIX FAMILY PROTEIN"/>
    <property type="match status" value="1"/>
</dbReference>
<comment type="cofactor">
    <cofactor evidence="1">
        <name>Mg(2+)</name>
        <dbReference type="ChEBI" id="CHEBI:18420"/>
    </cofactor>
</comment>
<evidence type="ECO:0000313" key="5">
    <source>
        <dbReference type="Proteomes" id="UP000675968"/>
    </source>
</evidence>
<comment type="caution">
    <text evidence="4">The sequence shown here is derived from an EMBL/GenBank/DDBJ whole genome shotgun (WGS) entry which is preliminary data.</text>
</comment>
<dbReference type="PANTHER" id="PTHR43046">
    <property type="entry name" value="GDP-MANNOSE MANNOSYL HYDROLASE"/>
    <property type="match status" value="1"/>
</dbReference>
<dbReference type="SUPFAM" id="SSF55811">
    <property type="entry name" value="Nudix"/>
    <property type="match status" value="1"/>
</dbReference>
<dbReference type="Pfam" id="PF00293">
    <property type="entry name" value="NUDIX"/>
    <property type="match status" value="1"/>
</dbReference>
<proteinExistence type="predicted"/>
<evidence type="ECO:0000313" key="4">
    <source>
        <dbReference type="EMBL" id="MBS3061214.1"/>
    </source>
</evidence>
<reference evidence="4" key="1">
    <citation type="submission" date="2021-03" db="EMBL/GenBank/DDBJ databases">
        <authorList>
            <person name="Jaffe A."/>
        </authorList>
    </citation>
    <scope>NUCLEOTIDE SEQUENCE</scope>
    <source>
        <strain evidence="4">RIFCSPLOWO2_01_FULL_AR10_48_17</strain>
    </source>
</reference>
<accession>A0A8T4L403</accession>
<keyword evidence="2" id="KW-0378">Hydrolase</keyword>
<organism evidence="4 5">
    <name type="scientific">Candidatus Iainarchaeum sp</name>
    <dbReference type="NCBI Taxonomy" id="3101447"/>
    <lineage>
        <taxon>Archaea</taxon>
        <taxon>Candidatus Iainarchaeota</taxon>
        <taxon>Candidatus Iainarchaeia</taxon>
        <taxon>Candidatus Iainarchaeales</taxon>
        <taxon>Candidatus Iainarchaeaceae</taxon>
        <taxon>Candidatus Iainarchaeum</taxon>
    </lineage>
</organism>
<feature type="domain" description="Nudix hydrolase" evidence="3">
    <location>
        <begin position="8"/>
        <end position="139"/>
    </location>
</feature>
<dbReference type="Proteomes" id="UP000675968">
    <property type="component" value="Unassembled WGS sequence"/>
</dbReference>
<evidence type="ECO:0000259" key="3">
    <source>
        <dbReference type="PROSITE" id="PS51462"/>
    </source>
</evidence>
<gene>
    <name evidence="4" type="ORF">J4215_01365</name>
</gene>
<evidence type="ECO:0000256" key="2">
    <source>
        <dbReference type="ARBA" id="ARBA00022801"/>
    </source>
</evidence>
<dbReference type="InterPro" id="IPR015797">
    <property type="entry name" value="NUDIX_hydrolase-like_dom_sf"/>
</dbReference>
<name>A0A8T4L403_9ARCH</name>